<dbReference type="FunFam" id="3.40.30.10:FF:000034">
    <property type="entry name" value="glutathione S-transferase 1"/>
    <property type="match status" value="1"/>
</dbReference>
<dbReference type="Gene3D" id="3.40.30.10">
    <property type="entry name" value="Glutaredoxin"/>
    <property type="match status" value="1"/>
</dbReference>
<name>A0A9N8KQY8_CHRIL</name>
<dbReference type="Proteomes" id="UP001154114">
    <property type="component" value="Chromosome 5"/>
</dbReference>
<dbReference type="InterPro" id="IPR040079">
    <property type="entry name" value="Glutathione_S-Trfase"/>
</dbReference>
<dbReference type="InterPro" id="IPR004046">
    <property type="entry name" value="GST_C"/>
</dbReference>
<dbReference type="AlphaFoldDB" id="A0A9N8KQY8"/>
<comment type="subunit">
    <text evidence="1">Homodimer.</text>
</comment>
<dbReference type="PANTHER" id="PTHR43969:SF8">
    <property type="entry name" value="GLUTATHIONE S TRANSFERASE E13, ISOFORM A-RELATED"/>
    <property type="match status" value="1"/>
</dbReference>
<dbReference type="GO" id="GO:0004364">
    <property type="term" value="F:glutathione transferase activity"/>
    <property type="evidence" value="ECO:0007669"/>
    <property type="project" value="TreeGrafter"/>
</dbReference>
<dbReference type="InterPro" id="IPR036282">
    <property type="entry name" value="Glutathione-S-Trfase_C_sf"/>
</dbReference>
<dbReference type="SFLD" id="SFLDS00019">
    <property type="entry name" value="Glutathione_Transferase_(cytos"/>
    <property type="match status" value="1"/>
</dbReference>
<gene>
    <name evidence="4" type="ORF">CINC_LOCUS11297</name>
</gene>
<dbReference type="InterPro" id="IPR010987">
    <property type="entry name" value="Glutathione-S-Trfase_C-like"/>
</dbReference>
<dbReference type="OrthoDB" id="422574at2759"/>
<dbReference type="PROSITE" id="PS50405">
    <property type="entry name" value="GST_CTER"/>
    <property type="match status" value="1"/>
</dbReference>
<dbReference type="CDD" id="cd03177">
    <property type="entry name" value="GST_C_Delta_Epsilon"/>
    <property type="match status" value="1"/>
</dbReference>
<organism evidence="4 5">
    <name type="scientific">Chrysodeixis includens</name>
    <name type="common">Soybean looper</name>
    <name type="synonym">Pseudoplusia includens</name>
    <dbReference type="NCBI Taxonomy" id="689277"/>
    <lineage>
        <taxon>Eukaryota</taxon>
        <taxon>Metazoa</taxon>
        <taxon>Ecdysozoa</taxon>
        <taxon>Arthropoda</taxon>
        <taxon>Hexapoda</taxon>
        <taxon>Insecta</taxon>
        <taxon>Pterygota</taxon>
        <taxon>Neoptera</taxon>
        <taxon>Endopterygota</taxon>
        <taxon>Lepidoptera</taxon>
        <taxon>Glossata</taxon>
        <taxon>Ditrysia</taxon>
        <taxon>Noctuoidea</taxon>
        <taxon>Noctuidae</taxon>
        <taxon>Plusiinae</taxon>
        <taxon>Chrysodeixis</taxon>
    </lineage>
</organism>
<dbReference type="EMBL" id="LR824008">
    <property type="protein sequence ID" value="CAD0197010.1"/>
    <property type="molecule type" value="Genomic_DNA"/>
</dbReference>
<reference evidence="4" key="1">
    <citation type="submission" date="2021-12" db="EMBL/GenBank/DDBJ databases">
        <authorList>
            <person name="King R."/>
        </authorList>
    </citation>
    <scope>NUCLEOTIDE SEQUENCE</scope>
</reference>
<evidence type="ECO:0000259" key="3">
    <source>
        <dbReference type="PROSITE" id="PS50405"/>
    </source>
</evidence>
<dbReference type="FunFam" id="1.20.1050.10:FF:000007">
    <property type="entry name" value="Glutathione S-transferase 1-1"/>
    <property type="match status" value="1"/>
</dbReference>
<sequence length="234" mass="25797">MAPILYKIDLSPPANAVRMLAHIIGLQLELKDVAFSSMEHKSPEYVKKNPMGQIPTLDDGGFILGDSHAIMIYLLSKYGGNKSELLYPSDAQARAVVNQVLFFDASILFSRIKVVTLPTVMGTLKSPSERHLADIEEAYGMLEAFLSRHSHVAGDHLTIADLAIANTLYAGVLIKKLDAEKFPLTTAWYKKMQEEPSYKEIAAYGSSLLSQALSFTWQKCPEDLETDAPPLVAL</sequence>
<feature type="domain" description="GST N-terminal" evidence="2">
    <location>
        <begin position="1"/>
        <end position="82"/>
    </location>
</feature>
<evidence type="ECO:0000259" key="2">
    <source>
        <dbReference type="PROSITE" id="PS50404"/>
    </source>
</evidence>
<dbReference type="PANTHER" id="PTHR43969">
    <property type="entry name" value="GLUTATHIONE S TRANSFERASE D10, ISOFORM A-RELATED"/>
    <property type="match status" value="1"/>
</dbReference>
<dbReference type="SUPFAM" id="SSF52833">
    <property type="entry name" value="Thioredoxin-like"/>
    <property type="match status" value="1"/>
</dbReference>
<dbReference type="InterPro" id="IPR004045">
    <property type="entry name" value="Glutathione_S-Trfase_N"/>
</dbReference>
<evidence type="ECO:0000256" key="1">
    <source>
        <dbReference type="ARBA" id="ARBA00011738"/>
    </source>
</evidence>
<protein>
    <recommendedName>
        <fullName evidence="6">Glutathione S-transferase</fullName>
    </recommendedName>
</protein>
<feature type="domain" description="GST C-terminal" evidence="3">
    <location>
        <begin position="90"/>
        <end position="215"/>
    </location>
</feature>
<dbReference type="InterPro" id="IPR036249">
    <property type="entry name" value="Thioredoxin-like_sf"/>
</dbReference>
<evidence type="ECO:0000313" key="5">
    <source>
        <dbReference type="Proteomes" id="UP001154114"/>
    </source>
</evidence>
<dbReference type="Gene3D" id="1.20.1050.10">
    <property type="match status" value="1"/>
</dbReference>
<dbReference type="SFLD" id="SFLDG00358">
    <property type="entry name" value="Main_(cytGST)"/>
    <property type="match status" value="1"/>
</dbReference>
<dbReference type="Pfam" id="PF00043">
    <property type="entry name" value="GST_C"/>
    <property type="match status" value="1"/>
</dbReference>
<proteinExistence type="predicted"/>
<evidence type="ECO:0008006" key="6">
    <source>
        <dbReference type="Google" id="ProtNLM"/>
    </source>
</evidence>
<keyword evidence="5" id="KW-1185">Reference proteome</keyword>
<dbReference type="PROSITE" id="PS50404">
    <property type="entry name" value="GST_NTER"/>
    <property type="match status" value="1"/>
</dbReference>
<dbReference type="Pfam" id="PF13417">
    <property type="entry name" value="GST_N_3"/>
    <property type="match status" value="1"/>
</dbReference>
<dbReference type="SUPFAM" id="SSF47616">
    <property type="entry name" value="GST C-terminal domain-like"/>
    <property type="match status" value="1"/>
</dbReference>
<accession>A0A9N8KQY8</accession>
<dbReference type="SFLD" id="SFLDG01153">
    <property type="entry name" value="Main.4:_Theta-like"/>
    <property type="match status" value="1"/>
</dbReference>
<dbReference type="GO" id="GO:0006749">
    <property type="term" value="P:glutathione metabolic process"/>
    <property type="evidence" value="ECO:0007669"/>
    <property type="project" value="TreeGrafter"/>
</dbReference>
<evidence type="ECO:0000313" key="4">
    <source>
        <dbReference type="EMBL" id="CAD0197010.1"/>
    </source>
</evidence>